<feature type="transmembrane region" description="Helical" evidence="8">
    <location>
        <begin position="254"/>
        <end position="279"/>
    </location>
</feature>
<dbReference type="AlphaFoldDB" id="A0A2Z6AWW8"/>
<evidence type="ECO:0000256" key="1">
    <source>
        <dbReference type="ARBA" id="ARBA00004651"/>
    </source>
</evidence>
<accession>A0A2Z6AWW8</accession>
<sequence>MTESGRKTRLTALGGLLALGSILSVFAGCLFGPLSIPADQVAEHLGTLFGFNAGQSLDAAMGLVVNDIRLPRACLAWLVGASLAAAGAVFQGILQNPLADPFTIGVSTGAAFGASLAIFLGVASLPIWLGMGVLPLAAMVGAVLALAAVISLGRVAGRLRRETVVLAGIVVATFLSALISLLKSLDEESVAGIVFWVMGSFQGRSWEHVAFAWPYMLFGGLAAVLWAREIDLLSMGDSQARLLGLDADRSRLKLLLAASLMTGAAVSVSGVIGFVGLVVPHLVRLVIGAEHRPLVCISALAGGVVLIWSDVAARTILSGGQELPVGVITALLGGPFFCLLLRRKGGKSL</sequence>
<dbReference type="RefSeq" id="WP_126377264.1">
    <property type="nucleotide sequence ID" value="NZ_AP017378.1"/>
</dbReference>
<dbReference type="Gene3D" id="1.10.3470.10">
    <property type="entry name" value="ABC transporter involved in vitamin B12 uptake, BtuC"/>
    <property type="match status" value="1"/>
</dbReference>
<dbReference type="Pfam" id="PF01032">
    <property type="entry name" value="FecCD"/>
    <property type="match status" value="1"/>
</dbReference>
<dbReference type="CDD" id="cd06550">
    <property type="entry name" value="TM_ABC_iron-siderophores_like"/>
    <property type="match status" value="1"/>
</dbReference>
<dbReference type="PANTHER" id="PTHR30472">
    <property type="entry name" value="FERRIC ENTEROBACTIN TRANSPORT SYSTEM PERMEASE PROTEIN"/>
    <property type="match status" value="1"/>
</dbReference>
<keyword evidence="6 8" id="KW-1133">Transmembrane helix</keyword>
<organism evidence="9 10">
    <name type="scientific">Desulfovibrio ferrophilus</name>
    <dbReference type="NCBI Taxonomy" id="241368"/>
    <lineage>
        <taxon>Bacteria</taxon>
        <taxon>Pseudomonadati</taxon>
        <taxon>Thermodesulfobacteriota</taxon>
        <taxon>Desulfovibrionia</taxon>
        <taxon>Desulfovibrionales</taxon>
        <taxon>Desulfovibrionaceae</taxon>
        <taxon>Desulfovibrio</taxon>
    </lineage>
</organism>
<dbReference type="SUPFAM" id="SSF81345">
    <property type="entry name" value="ABC transporter involved in vitamin B12 uptake, BtuC"/>
    <property type="match status" value="1"/>
</dbReference>
<feature type="transmembrane region" description="Helical" evidence="8">
    <location>
        <begin position="205"/>
        <end position="227"/>
    </location>
</feature>
<keyword evidence="7 8" id="KW-0472">Membrane</keyword>
<gene>
    <name evidence="9" type="ORF">DFE_1021</name>
</gene>
<feature type="transmembrane region" description="Helical" evidence="8">
    <location>
        <begin position="291"/>
        <end position="311"/>
    </location>
</feature>
<protein>
    <submittedName>
        <fullName evidence="9">ABC transporter</fullName>
    </submittedName>
</protein>
<evidence type="ECO:0000313" key="9">
    <source>
        <dbReference type="EMBL" id="BBD07747.1"/>
    </source>
</evidence>
<keyword evidence="5 8" id="KW-0812">Transmembrane</keyword>
<dbReference type="PROSITE" id="PS51257">
    <property type="entry name" value="PROKAR_LIPOPROTEIN"/>
    <property type="match status" value="1"/>
</dbReference>
<dbReference type="KEGG" id="dfl:DFE_1021"/>
<feature type="transmembrane region" description="Helical" evidence="8">
    <location>
        <begin position="102"/>
        <end position="122"/>
    </location>
</feature>
<comment type="similarity">
    <text evidence="2">Belongs to the binding-protein-dependent transport system permease family. FecCD subfamily.</text>
</comment>
<evidence type="ECO:0000256" key="2">
    <source>
        <dbReference type="ARBA" id="ARBA00007935"/>
    </source>
</evidence>
<dbReference type="GO" id="GO:0022857">
    <property type="term" value="F:transmembrane transporter activity"/>
    <property type="evidence" value="ECO:0007669"/>
    <property type="project" value="InterPro"/>
</dbReference>
<evidence type="ECO:0000256" key="4">
    <source>
        <dbReference type="ARBA" id="ARBA00022475"/>
    </source>
</evidence>
<feature type="transmembrane region" description="Helical" evidence="8">
    <location>
        <begin position="164"/>
        <end position="185"/>
    </location>
</feature>
<evidence type="ECO:0000256" key="6">
    <source>
        <dbReference type="ARBA" id="ARBA00022989"/>
    </source>
</evidence>
<proteinExistence type="inferred from homology"/>
<dbReference type="GO" id="GO:0005886">
    <property type="term" value="C:plasma membrane"/>
    <property type="evidence" value="ECO:0007669"/>
    <property type="project" value="UniProtKB-SubCell"/>
</dbReference>
<keyword evidence="3" id="KW-0813">Transport</keyword>
<evidence type="ECO:0000256" key="7">
    <source>
        <dbReference type="ARBA" id="ARBA00023136"/>
    </source>
</evidence>
<dbReference type="InterPro" id="IPR037294">
    <property type="entry name" value="ABC_BtuC-like"/>
</dbReference>
<dbReference type="PANTHER" id="PTHR30472:SF25">
    <property type="entry name" value="ABC TRANSPORTER PERMEASE PROTEIN MJ0876-RELATED"/>
    <property type="match status" value="1"/>
</dbReference>
<name>A0A2Z6AWW8_9BACT</name>
<feature type="transmembrane region" description="Helical" evidence="8">
    <location>
        <begin position="70"/>
        <end position="90"/>
    </location>
</feature>
<evidence type="ECO:0000256" key="8">
    <source>
        <dbReference type="SAM" id="Phobius"/>
    </source>
</evidence>
<keyword evidence="10" id="KW-1185">Reference proteome</keyword>
<evidence type="ECO:0000256" key="5">
    <source>
        <dbReference type="ARBA" id="ARBA00022692"/>
    </source>
</evidence>
<dbReference type="OrthoDB" id="9782305at2"/>
<keyword evidence="4" id="KW-1003">Cell membrane</keyword>
<dbReference type="FunFam" id="1.10.3470.10:FF:000001">
    <property type="entry name" value="Vitamin B12 ABC transporter permease BtuC"/>
    <property type="match status" value="1"/>
</dbReference>
<reference evidence="9 10" key="1">
    <citation type="journal article" date="2018" name="Sci. Adv.">
        <title>Multi-heme cytochromes provide a pathway for survival in energy-limited environments.</title>
        <authorList>
            <person name="Deng X."/>
            <person name="Dohmae N."/>
            <person name="Nealson K.H."/>
            <person name="Hashimoto K."/>
            <person name="Okamoto A."/>
        </authorList>
    </citation>
    <scope>NUCLEOTIDE SEQUENCE [LARGE SCALE GENOMIC DNA]</scope>
    <source>
        <strain evidence="9 10">IS5</strain>
    </source>
</reference>
<comment type="subcellular location">
    <subcellularLocation>
        <location evidence="1">Cell membrane</location>
        <topology evidence="1">Multi-pass membrane protein</topology>
    </subcellularLocation>
</comment>
<evidence type="ECO:0000256" key="3">
    <source>
        <dbReference type="ARBA" id="ARBA00022448"/>
    </source>
</evidence>
<feature type="transmembrane region" description="Helical" evidence="8">
    <location>
        <begin position="323"/>
        <end position="342"/>
    </location>
</feature>
<dbReference type="EMBL" id="AP017378">
    <property type="protein sequence ID" value="BBD07747.1"/>
    <property type="molecule type" value="Genomic_DNA"/>
</dbReference>
<evidence type="ECO:0000313" key="10">
    <source>
        <dbReference type="Proteomes" id="UP000269883"/>
    </source>
</evidence>
<dbReference type="InterPro" id="IPR000522">
    <property type="entry name" value="ABC_transptr_permease_BtuC"/>
</dbReference>
<feature type="transmembrane region" description="Helical" evidence="8">
    <location>
        <begin position="128"/>
        <end position="152"/>
    </location>
</feature>
<dbReference type="Proteomes" id="UP000269883">
    <property type="component" value="Chromosome"/>
</dbReference>